<dbReference type="AlphaFoldDB" id="A0A1G8VKG9"/>
<keyword evidence="2" id="KW-0255">Endonuclease</keyword>
<protein>
    <submittedName>
        <fullName evidence="2">Endonuclease/Exonuclease/phosphatase family protein</fullName>
    </submittedName>
</protein>
<keyword evidence="2" id="KW-0269">Exonuclease</keyword>
<organism evidence="2 3">
    <name type="scientific">Pseudomonas indica</name>
    <dbReference type="NCBI Taxonomy" id="137658"/>
    <lineage>
        <taxon>Bacteria</taxon>
        <taxon>Pseudomonadati</taxon>
        <taxon>Pseudomonadota</taxon>
        <taxon>Gammaproteobacteria</taxon>
        <taxon>Pseudomonadales</taxon>
        <taxon>Pseudomonadaceae</taxon>
        <taxon>Pseudomonas</taxon>
    </lineage>
</organism>
<evidence type="ECO:0000259" key="1">
    <source>
        <dbReference type="Pfam" id="PF03372"/>
    </source>
</evidence>
<dbReference type="SUPFAM" id="SSF56219">
    <property type="entry name" value="DNase I-like"/>
    <property type="match status" value="1"/>
</dbReference>
<dbReference type="InterPro" id="IPR005135">
    <property type="entry name" value="Endo/exonuclease/phosphatase"/>
</dbReference>
<proteinExistence type="predicted"/>
<dbReference type="PANTHER" id="PTHR42834:SF1">
    <property type="entry name" value="ENDONUCLEASE_EXONUCLEASE_PHOSPHATASE FAMILY PROTEIN (AFU_ORTHOLOGUE AFUA_3G09210)"/>
    <property type="match status" value="1"/>
</dbReference>
<dbReference type="GO" id="GO:0004527">
    <property type="term" value="F:exonuclease activity"/>
    <property type="evidence" value="ECO:0007669"/>
    <property type="project" value="UniProtKB-KW"/>
</dbReference>
<dbReference type="GO" id="GO:0004519">
    <property type="term" value="F:endonuclease activity"/>
    <property type="evidence" value="ECO:0007669"/>
    <property type="project" value="UniProtKB-KW"/>
</dbReference>
<evidence type="ECO:0000313" key="3">
    <source>
        <dbReference type="Proteomes" id="UP000198706"/>
    </source>
</evidence>
<dbReference type="Gene3D" id="3.60.10.10">
    <property type="entry name" value="Endonuclease/exonuclease/phosphatase"/>
    <property type="match status" value="1"/>
</dbReference>
<dbReference type="PANTHER" id="PTHR42834">
    <property type="entry name" value="ENDONUCLEASE/EXONUCLEASE/PHOSPHATASE FAMILY PROTEIN (AFU_ORTHOLOGUE AFUA_3G09210)"/>
    <property type="match status" value="1"/>
</dbReference>
<dbReference type="RefSeq" id="WP_084334954.1">
    <property type="nucleotide sequence ID" value="NZ_FNFD01000002.1"/>
</dbReference>
<gene>
    <name evidence="2" type="ORF">SAMN05216186_102238</name>
</gene>
<feature type="domain" description="Endonuclease/exonuclease/phosphatase" evidence="1">
    <location>
        <begin position="9"/>
        <end position="337"/>
    </location>
</feature>
<dbReference type="Proteomes" id="UP000198706">
    <property type="component" value="Unassembled WGS sequence"/>
</dbReference>
<dbReference type="STRING" id="137658.SAMN05216186_102238"/>
<keyword evidence="3" id="KW-1185">Reference proteome</keyword>
<reference evidence="2 3" key="1">
    <citation type="submission" date="2016-10" db="EMBL/GenBank/DDBJ databases">
        <authorList>
            <person name="de Groot N.N."/>
        </authorList>
    </citation>
    <scope>NUCLEOTIDE SEQUENCE [LARGE SCALE GENOMIC DNA]</scope>
    <source>
        <strain evidence="2 3">JCM 21544</strain>
    </source>
</reference>
<evidence type="ECO:0000313" key="2">
    <source>
        <dbReference type="EMBL" id="SDJ65680.1"/>
    </source>
</evidence>
<keyword evidence="2" id="KW-0378">Hydrolase</keyword>
<dbReference type="InterPro" id="IPR036691">
    <property type="entry name" value="Endo/exonu/phosph_ase_sf"/>
</dbReference>
<dbReference type="EMBL" id="FNFD01000002">
    <property type="protein sequence ID" value="SDJ65680.1"/>
    <property type="molecule type" value="Genomic_DNA"/>
</dbReference>
<keyword evidence="2" id="KW-0540">Nuclease</keyword>
<dbReference type="Pfam" id="PF03372">
    <property type="entry name" value="Exo_endo_phos"/>
    <property type="match status" value="1"/>
</dbReference>
<name>A0A1G8VKG9_9PSED</name>
<accession>A0A1G8VKG9</accession>
<sequence>MDRDISFATFNLYNLQLPGKPTYPGAKPFTPEAYQRRLAWAGERLRELDADVIAFQELWSAQALRELFDAAGLSADYDLQFIKEEWYDIAVAAAVRKPWKVSAKTLHKRFPDGFRLLKRRHGEPGADAQRTDDDIEVSIDLFSRTVIQLTLGHENAQVPPVEVFCAHLKSKHATPLDKPEAGNPALKPHTAALGAALSTIRRTAEAAALRMILTDLLKGTDRAAVLLGDLNDGVHANTLSILTAQPVYRRYAKSRKAGANDSGLYAASFLQALADFQDVAYSYIYKDVREQLDHILVSEQFYDYSKKRHWSFRDQRIWNDHLDAEDRDGPERPTSDHGIVRARFLWDPA</sequence>